<organism evidence="1 2">
    <name type="scientific">Prorocentrum cordatum</name>
    <dbReference type="NCBI Taxonomy" id="2364126"/>
    <lineage>
        <taxon>Eukaryota</taxon>
        <taxon>Sar</taxon>
        <taxon>Alveolata</taxon>
        <taxon>Dinophyceae</taxon>
        <taxon>Prorocentrales</taxon>
        <taxon>Prorocentraceae</taxon>
        <taxon>Prorocentrum</taxon>
    </lineage>
</organism>
<evidence type="ECO:0000313" key="2">
    <source>
        <dbReference type="Proteomes" id="UP001189429"/>
    </source>
</evidence>
<name>A0ABN9TKP4_9DINO</name>
<dbReference type="EMBL" id="CAUYUJ010014822">
    <property type="protein sequence ID" value="CAK0846430.1"/>
    <property type="molecule type" value="Genomic_DNA"/>
</dbReference>
<accession>A0ABN9TKP4</accession>
<gene>
    <name evidence="1" type="ORF">PCOR1329_LOCUS39922</name>
</gene>
<protein>
    <submittedName>
        <fullName evidence="1">Uncharacterized protein</fullName>
    </submittedName>
</protein>
<reference evidence="1" key="1">
    <citation type="submission" date="2023-10" db="EMBL/GenBank/DDBJ databases">
        <authorList>
            <person name="Chen Y."/>
            <person name="Shah S."/>
            <person name="Dougan E. K."/>
            <person name="Thang M."/>
            <person name="Chan C."/>
        </authorList>
    </citation>
    <scope>NUCLEOTIDE SEQUENCE [LARGE SCALE GENOMIC DNA]</scope>
</reference>
<dbReference type="Proteomes" id="UP001189429">
    <property type="component" value="Unassembled WGS sequence"/>
</dbReference>
<evidence type="ECO:0000313" key="1">
    <source>
        <dbReference type="EMBL" id="CAK0846430.1"/>
    </source>
</evidence>
<keyword evidence="2" id="KW-1185">Reference proteome</keyword>
<sequence length="397" mass="42770">MRIFWRMLRVPFASLSQRATRIFLPDEPLVVADGPGQAAAEGDGPGLDSMLALNAAAAYTPPAVVKRGRRILPKTAQALVRSLQPLPSDMLNSGVPRLTSFLLDATLGRSTALATTTKLRRECGVSAGSWHDTCDAISYATFQVLRGTFERFARSLLGCAGQGAAGLGVETHWIRWFTFRFRSYDGTKQFVRVVGNVSTSVGSGSASFIEPSAAKYEVYVSSASRAFCLMKGARPQSRLLTLMVREPTLLHTSDGTKAESTNAALAHLACSVDVELERMFLRNVDVVITDEAGANIRYENARRAAASRPSALLHLFCDAHEKSKVASLGHAVQRPTDTMLIRMQLATRGNMPRIMKAMRGLLAERLVIVHGGSMEDAGFGDEVAGKLAAALNVSDAS</sequence>
<comment type="caution">
    <text evidence="1">The sequence shown here is derived from an EMBL/GenBank/DDBJ whole genome shotgun (WGS) entry which is preliminary data.</text>
</comment>
<proteinExistence type="predicted"/>